<sequence>MPPPANTVEPDEEMADTDDEDEEDSTPVNSILKLRLFPTSSQKEKLDQLFASNRAIYNKLVACSKADRLGITTGKRISLSALCFEYRPIAILTSMSKYFKNNKALARHCQVHDEVRDSAYRDFKKAVKSSRALFFAMKGKGEETKYPDMKFKSKFAPSNTIEIRNRHVRAIDRDGKRLVRFHKTFFGFKKNEGIVLHETLSEVATSIRLQRLREGEFYIIVHRLREFPQPECTRSCAIDPGVRNFVTVYDPNDRTFSVKDSSNVLKKKFEAVDKMKSKVQVMDKACKVRHPTKVRTKAKKGSKSCKTAEHRFRYRMRRRIRYTSRKATCVVNDMLHKLSSWLASKNQNVLLPSFQTSEMVRRYELKVASDATPETPATFQSRKIRSPTARAMMAQAHYKFKMLLKYKLERAGGCLTTCEEEYTSKTCSSCGEIKENLGGSDVFRCLSCHARHDRDVNGARNIFHKNVALLP</sequence>
<dbReference type="Proteomes" id="UP001259832">
    <property type="component" value="Unassembled WGS sequence"/>
</dbReference>
<name>A0AAD9LPS4_9STRA</name>
<evidence type="ECO:0000259" key="6">
    <source>
        <dbReference type="Pfam" id="PF12323"/>
    </source>
</evidence>
<feature type="domain" description="Cas12f1-like TNB" evidence="5">
    <location>
        <begin position="397"/>
        <end position="462"/>
    </location>
</feature>
<dbReference type="PANTHER" id="PTHR36172">
    <property type="match status" value="1"/>
</dbReference>
<keyword evidence="2" id="KW-0862">Zinc</keyword>
<feature type="domain" description="Transposase putative helix-turn-helix" evidence="6">
    <location>
        <begin position="33"/>
        <end position="62"/>
    </location>
</feature>
<dbReference type="PANTHER" id="PTHR36172:SF1">
    <property type="entry name" value="RESOLVASE-RELATED"/>
    <property type="match status" value="1"/>
</dbReference>
<dbReference type="InterPro" id="IPR051491">
    <property type="entry name" value="Recombinase/Transposase-rel"/>
</dbReference>
<dbReference type="Pfam" id="PF07282">
    <property type="entry name" value="Cas12f1-like_TNB"/>
    <property type="match status" value="1"/>
</dbReference>
<evidence type="ECO:0000256" key="4">
    <source>
        <dbReference type="SAM" id="MobiDB-lite"/>
    </source>
</evidence>
<accession>A0AAD9LPS4</accession>
<evidence type="ECO:0000313" key="7">
    <source>
        <dbReference type="EMBL" id="KAK1945218.1"/>
    </source>
</evidence>
<dbReference type="NCBIfam" id="NF040570">
    <property type="entry name" value="guided_TnpB"/>
    <property type="match status" value="1"/>
</dbReference>
<feature type="compositionally biased region" description="Acidic residues" evidence="4">
    <location>
        <begin position="9"/>
        <end position="25"/>
    </location>
</feature>
<dbReference type="GO" id="GO:0046872">
    <property type="term" value="F:metal ion binding"/>
    <property type="evidence" value="ECO:0007669"/>
    <property type="project" value="UniProtKB-KW"/>
</dbReference>
<comment type="caution">
    <text evidence="7">The sequence shown here is derived from an EMBL/GenBank/DDBJ whole genome shotgun (WGS) entry which is preliminary data.</text>
</comment>
<organism evidence="7 8">
    <name type="scientific">Phytophthora citrophthora</name>
    <dbReference type="NCBI Taxonomy" id="4793"/>
    <lineage>
        <taxon>Eukaryota</taxon>
        <taxon>Sar</taxon>
        <taxon>Stramenopiles</taxon>
        <taxon>Oomycota</taxon>
        <taxon>Peronosporomycetes</taxon>
        <taxon>Peronosporales</taxon>
        <taxon>Peronosporaceae</taxon>
        <taxon>Phytophthora</taxon>
    </lineage>
</organism>
<evidence type="ECO:0000256" key="1">
    <source>
        <dbReference type="ARBA" id="ARBA00022723"/>
    </source>
</evidence>
<dbReference type="InterPro" id="IPR021027">
    <property type="entry name" value="Transposase_put_HTH"/>
</dbReference>
<reference evidence="7" key="1">
    <citation type="submission" date="2023-08" db="EMBL/GenBank/DDBJ databases">
        <title>Reference Genome Resource for the Citrus Pathogen Phytophthora citrophthora.</title>
        <authorList>
            <person name="Moller H."/>
            <person name="Coetzee B."/>
            <person name="Rose L.J."/>
            <person name="Van Niekerk J.M."/>
        </authorList>
    </citation>
    <scope>NUCLEOTIDE SEQUENCE</scope>
    <source>
        <strain evidence="7">STE-U-9442</strain>
    </source>
</reference>
<keyword evidence="3" id="KW-0238">DNA-binding</keyword>
<protein>
    <submittedName>
        <fullName evidence="7">Transposase</fullName>
    </submittedName>
</protein>
<evidence type="ECO:0000259" key="5">
    <source>
        <dbReference type="Pfam" id="PF07282"/>
    </source>
</evidence>
<dbReference type="InterPro" id="IPR010095">
    <property type="entry name" value="Cas12f1-like_TNB"/>
</dbReference>
<evidence type="ECO:0000256" key="2">
    <source>
        <dbReference type="ARBA" id="ARBA00022833"/>
    </source>
</evidence>
<feature type="region of interest" description="Disordered" evidence="4">
    <location>
        <begin position="1"/>
        <end position="27"/>
    </location>
</feature>
<evidence type="ECO:0000313" key="8">
    <source>
        <dbReference type="Proteomes" id="UP001259832"/>
    </source>
</evidence>
<dbReference type="Pfam" id="PF12323">
    <property type="entry name" value="HTH_OrfB_IS605"/>
    <property type="match status" value="1"/>
</dbReference>
<dbReference type="EMBL" id="JASMQC010000005">
    <property type="protein sequence ID" value="KAK1945218.1"/>
    <property type="molecule type" value="Genomic_DNA"/>
</dbReference>
<keyword evidence="1" id="KW-0479">Metal-binding</keyword>
<gene>
    <name evidence="7" type="ORF">P3T76_003751</name>
</gene>
<dbReference type="GO" id="GO:0003677">
    <property type="term" value="F:DNA binding"/>
    <property type="evidence" value="ECO:0007669"/>
    <property type="project" value="UniProtKB-KW"/>
</dbReference>
<evidence type="ECO:0000256" key="3">
    <source>
        <dbReference type="ARBA" id="ARBA00023125"/>
    </source>
</evidence>
<proteinExistence type="predicted"/>
<keyword evidence="8" id="KW-1185">Reference proteome</keyword>
<dbReference type="AlphaFoldDB" id="A0AAD9LPS4"/>